<evidence type="ECO:0000313" key="2">
    <source>
        <dbReference type="EMBL" id="MBW0491049.1"/>
    </source>
</evidence>
<evidence type="ECO:0000313" key="3">
    <source>
        <dbReference type="Proteomes" id="UP000765509"/>
    </source>
</evidence>
<comment type="caution">
    <text evidence="2">The sequence shown here is derived from an EMBL/GenBank/DDBJ whole genome shotgun (WGS) entry which is preliminary data.</text>
</comment>
<proteinExistence type="predicted"/>
<keyword evidence="3" id="KW-1185">Reference proteome</keyword>
<dbReference type="EMBL" id="AVOT02010886">
    <property type="protein sequence ID" value="MBW0491049.1"/>
    <property type="molecule type" value="Genomic_DNA"/>
</dbReference>
<feature type="compositionally biased region" description="Polar residues" evidence="1">
    <location>
        <begin position="12"/>
        <end position="26"/>
    </location>
</feature>
<feature type="compositionally biased region" description="Polar residues" evidence="1">
    <location>
        <begin position="48"/>
        <end position="77"/>
    </location>
</feature>
<sequence>MTTPIQKRRIKSTSLSPVQASTTTQEVIRPIQPPQPPIRYPTRKFKLASTSTKSRPLVASTSRYPMSPETESIFDNR</sequence>
<reference evidence="2" key="1">
    <citation type="submission" date="2021-03" db="EMBL/GenBank/DDBJ databases">
        <title>Draft genome sequence of rust myrtle Austropuccinia psidii MF-1, a brazilian biotype.</title>
        <authorList>
            <person name="Quecine M.C."/>
            <person name="Pachon D.M.R."/>
            <person name="Bonatelli M.L."/>
            <person name="Correr F.H."/>
            <person name="Franceschini L.M."/>
            <person name="Leite T.F."/>
            <person name="Margarido G.R.A."/>
            <person name="Almeida C.A."/>
            <person name="Ferrarezi J.A."/>
            <person name="Labate C.A."/>
        </authorList>
    </citation>
    <scope>NUCLEOTIDE SEQUENCE</scope>
    <source>
        <strain evidence="2">MF-1</strain>
    </source>
</reference>
<accession>A0A9Q3H5V6</accession>
<feature type="compositionally biased region" description="Basic residues" evidence="1">
    <location>
        <begin position="1"/>
        <end position="11"/>
    </location>
</feature>
<organism evidence="2 3">
    <name type="scientific">Austropuccinia psidii MF-1</name>
    <dbReference type="NCBI Taxonomy" id="1389203"/>
    <lineage>
        <taxon>Eukaryota</taxon>
        <taxon>Fungi</taxon>
        <taxon>Dikarya</taxon>
        <taxon>Basidiomycota</taxon>
        <taxon>Pucciniomycotina</taxon>
        <taxon>Pucciniomycetes</taxon>
        <taxon>Pucciniales</taxon>
        <taxon>Sphaerophragmiaceae</taxon>
        <taxon>Austropuccinia</taxon>
    </lineage>
</organism>
<feature type="region of interest" description="Disordered" evidence="1">
    <location>
        <begin position="1"/>
        <end position="77"/>
    </location>
</feature>
<name>A0A9Q3H5V6_9BASI</name>
<protein>
    <submittedName>
        <fullName evidence="2">Uncharacterized protein</fullName>
    </submittedName>
</protein>
<gene>
    <name evidence="2" type="ORF">O181_030764</name>
</gene>
<dbReference type="Proteomes" id="UP000765509">
    <property type="component" value="Unassembled WGS sequence"/>
</dbReference>
<dbReference type="AlphaFoldDB" id="A0A9Q3H5V6"/>
<evidence type="ECO:0000256" key="1">
    <source>
        <dbReference type="SAM" id="MobiDB-lite"/>
    </source>
</evidence>